<dbReference type="PANTHER" id="PTHR12552:SF1">
    <property type="entry name" value="RHO GTPASE-ACTIVATING PROTEIN GRAF"/>
    <property type="match status" value="1"/>
</dbReference>
<keyword evidence="7" id="KW-1185">Reference proteome</keyword>
<dbReference type="CDD" id="cd11882">
    <property type="entry name" value="SH3_GRAF-like"/>
    <property type="match status" value="1"/>
</dbReference>
<evidence type="ECO:0000256" key="3">
    <source>
        <dbReference type="SAM" id="MobiDB-lite"/>
    </source>
</evidence>
<evidence type="ECO:0000259" key="5">
    <source>
        <dbReference type="PROSITE" id="PS50238"/>
    </source>
</evidence>
<organism evidence="6 7">
    <name type="scientific">Ditylenchus destructor</name>
    <dbReference type="NCBI Taxonomy" id="166010"/>
    <lineage>
        <taxon>Eukaryota</taxon>
        <taxon>Metazoa</taxon>
        <taxon>Ecdysozoa</taxon>
        <taxon>Nematoda</taxon>
        <taxon>Chromadorea</taxon>
        <taxon>Rhabditida</taxon>
        <taxon>Tylenchina</taxon>
        <taxon>Tylenchomorpha</taxon>
        <taxon>Sphaerularioidea</taxon>
        <taxon>Anguinidae</taxon>
        <taxon>Anguininae</taxon>
        <taxon>Ditylenchus</taxon>
    </lineage>
</organism>
<dbReference type="InterPro" id="IPR047234">
    <property type="entry name" value="GRAF_fam"/>
</dbReference>
<dbReference type="SUPFAM" id="SSF48350">
    <property type="entry name" value="GTPase activation domain, GAP"/>
    <property type="match status" value="1"/>
</dbReference>
<dbReference type="FunFam" id="2.30.30.40:FF:000055">
    <property type="entry name" value="rho GTPase-activating protein 26 isoform X1"/>
    <property type="match status" value="1"/>
</dbReference>
<dbReference type="GO" id="GO:0007165">
    <property type="term" value="P:signal transduction"/>
    <property type="evidence" value="ECO:0007669"/>
    <property type="project" value="InterPro"/>
</dbReference>
<feature type="domain" description="SH3" evidence="4">
    <location>
        <begin position="562"/>
        <end position="621"/>
    </location>
</feature>
<feature type="domain" description="Rho-GAP" evidence="5">
    <location>
        <begin position="46"/>
        <end position="233"/>
    </location>
</feature>
<protein>
    <submittedName>
        <fullName evidence="6">RhoGAP domain-containing protein</fullName>
    </submittedName>
</protein>
<feature type="compositionally biased region" description="Low complexity" evidence="3">
    <location>
        <begin position="519"/>
        <end position="533"/>
    </location>
</feature>
<proteinExistence type="predicted"/>
<keyword evidence="1 2" id="KW-0728">SH3 domain</keyword>
<evidence type="ECO:0000313" key="6">
    <source>
        <dbReference type="EMBL" id="KAI1729031.1"/>
    </source>
</evidence>
<feature type="region of interest" description="Disordered" evidence="3">
    <location>
        <begin position="508"/>
        <end position="542"/>
    </location>
</feature>
<dbReference type="PROSITE" id="PS50002">
    <property type="entry name" value="SH3"/>
    <property type="match status" value="1"/>
</dbReference>
<accession>A0AAD4NIW6</accession>
<dbReference type="GO" id="GO:0005096">
    <property type="term" value="F:GTPase activator activity"/>
    <property type="evidence" value="ECO:0007669"/>
    <property type="project" value="InterPro"/>
</dbReference>
<feature type="region of interest" description="Disordered" evidence="3">
    <location>
        <begin position="447"/>
        <end position="470"/>
    </location>
</feature>
<feature type="compositionally biased region" description="Low complexity" evidence="3">
    <location>
        <begin position="452"/>
        <end position="465"/>
    </location>
</feature>
<dbReference type="InterPro" id="IPR036028">
    <property type="entry name" value="SH3-like_dom_sf"/>
</dbReference>
<name>A0AAD4NIW6_9BILA</name>
<evidence type="ECO:0000259" key="4">
    <source>
        <dbReference type="PROSITE" id="PS50002"/>
    </source>
</evidence>
<sequence>MNSLVSKGRSSSWSNGEPTYNIARGLRSIYHGSAFLPAFVIDGFYAMLDDNGFDFVRQCLRVVEERGIKEQGIYRNCGVTSKVQRLMQLALDKRKNSTDKMNLADDSEWETKTISSAIKTFLRNLPEPLMTFELHNHFINAAKMDNIQQRVGHIHFYVYKLPEPHMQMLELIIRHLRRVADLSSENLMTVGNLGVCFGPTLLRPKEETMAAIMDIKFCNVVVEVLIANCVKIFDTRPPEQVGIPCPPKPTHNLVAVMPPANEQPNFASHSPLSSKSATLSSSSLAESINNQKSSPTDGFGHNNATSARRTEGASPLRTAISSTSVPIQTHGASLQNQSSATANTGVRHRQPPPAPMPRSKGGAQLPQSLDRNAFESQSSDDISMNSNMFGHHYSIPSTSENLMNVSQYGANSHNPAVVRNYGPSAFDKGNGVDNSSDSLNSAGSLERSMVASTGSSTSQQQQTTSYNKAKMSASYAPCYNPMLSDRLQKRHSGGNLLLSSSAHSNLAAHMNPQDSSQAGSSSGRVPGPSSSTPNYQSAGSYSSSATRIPQVYSNLINPNVPFQPRRVKTLYSCSAGHETELSFEPGQIITNVYESKEEGWLVGTLNGKTGLIPANYVEHIG</sequence>
<dbReference type="PROSITE" id="PS50238">
    <property type="entry name" value="RHOGAP"/>
    <property type="match status" value="1"/>
</dbReference>
<dbReference type="InterPro" id="IPR001452">
    <property type="entry name" value="SH3_domain"/>
</dbReference>
<dbReference type="Pfam" id="PF14604">
    <property type="entry name" value="SH3_9"/>
    <property type="match status" value="1"/>
</dbReference>
<dbReference type="EMBL" id="JAKKPZ010000001">
    <property type="protein sequence ID" value="KAI1729031.1"/>
    <property type="molecule type" value="Genomic_DNA"/>
</dbReference>
<dbReference type="SUPFAM" id="SSF50044">
    <property type="entry name" value="SH3-domain"/>
    <property type="match status" value="1"/>
</dbReference>
<feature type="compositionally biased region" description="Low complexity" evidence="3">
    <location>
        <begin position="267"/>
        <end position="287"/>
    </location>
</feature>
<feature type="region of interest" description="Disordered" evidence="3">
    <location>
        <begin position="254"/>
        <end position="366"/>
    </location>
</feature>
<dbReference type="FunFam" id="1.10.555.10:FF:000006">
    <property type="entry name" value="Rho GTPase activating protein 26"/>
    <property type="match status" value="1"/>
</dbReference>
<evidence type="ECO:0000256" key="1">
    <source>
        <dbReference type="ARBA" id="ARBA00022443"/>
    </source>
</evidence>
<dbReference type="Pfam" id="PF00620">
    <property type="entry name" value="RhoGAP"/>
    <property type="match status" value="1"/>
</dbReference>
<feature type="compositionally biased region" description="Polar residues" evidence="3">
    <location>
        <begin position="319"/>
        <end position="344"/>
    </location>
</feature>
<evidence type="ECO:0000313" key="7">
    <source>
        <dbReference type="Proteomes" id="UP001201812"/>
    </source>
</evidence>
<dbReference type="Proteomes" id="UP001201812">
    <property type="component" value="Unassembled WGS sequence"/>
</dbReference>
<dbReference type="Gene3D" id="1.10.555.10">
    <property type="entry name" value="Rho GTPase activation protein"/>
    <property type="match status" value="1"/>
</dbReference>
<evidence type="ECO:0000256" key="2">
    <source>
        <dbReference type="PROSITE-ProRule" id="PRU00192"/>
    </source>
</evidence>
<comment type="caution">
    <text evidence="6">The sequence shown here is derived from an EMBL/GenBank/DDBJ whole genome shotgun (WGS) entry which is preliminary data.</text>
</comment>
<dbReference type="InterPro" id="IPR008936">
    <property type="entry name" value="Rho_GTPase_activation_prot"/>
</dbReference>
<feature type="compositionally biased region" description="Polar residues" evidence="3">
    <location>
        <begin position="288"/>
        <end position="307"/>
    </location>
</feature>
<gene>
    <name evidence="6" type="ORF">DdX_01247</name>
</gene>
<dbReference type="PANTHER" id="PTHR12552">
    <property type="entry name" value="OLIGOPHRENIN 1"/>
    <property type="match status" value="1"/>
</dbReference>
<reference evidence="6" key="1">
    <citation type="submission" date="2022-01" db="EMBL/GenBank/DDBJ databases">
        <title>Genome Sequence Resource for Two Populations of Ditylenchus destructor, the Migratory Endoparasitic Phytonematode.</title>
        <authorList>
            <person name="Zhang H."/>
            <person name="Lin R."/>
            <person name="Xie B."/>
        </authorList>
    </citation>
    <scope>NUCLEOTIDE SEQUENCE</scope>
    <source>
        <strain evidence="6">BazhouSP</strain>
    </source>
</reference>
<dbReference type="SMART" id="SM00326">
    <property type="entry name" value="SH3"/>
    <property type="match status" value="1"/>
</dbReference>
<dbReference type="AlphaFoldDB" id="A0AAD4NIW6"/>
<dbReference type="InterPro" id="IPR000198">
    <property type="entry name" value="RhoGAP_dom"/>
</dbReference>
<dbReference type="SMART" id="SM00324">
    <property type="entry name" value="RhoGAP"/>
    <property type="match status" value="1"/>
</dbReference>
<dbReference type="Gene3D" id="2.30.30.40">
    <property type="entry name" value="SH3 Domains"/>
    <property type="match status" value="1"/>
</dbReference>